<evidence type="ECO:0000259" key="8">
    <source>
        <dbReference type="PROSITE" id="PS51366"/>
    </source>
</evidence>
<dbReference type="Proteomes" id="UP000243459">
    <property type="component" value="Unassembled WGS sequence"/>
</dbReference>
<sequence>MAMEKKSDERILELLQQCFGEGLITINQMTKGFSRVKDGIDDLALDIPDAKEKFQSYVEEYGKKKGWLLSSFLEGSGGDFSGDLRWRRRRLQRRLKTASEAVTSAALEAAAAAEEEEAEEIGIGIEAEEIGIEAEEKEEIGNLGSEQFGDDDQNDRQDAHTPIRIEANDNALEDVPTLDVPPQVPLKWSTRDRHPSIRYSPMSMYYLAIGERTQ</sequence>
<evidence type="ECO:0000256" key="5">
    <source>
        <dbReference type="ARBA" id="ARBA00022845"/>
    </source>
</evidence>
<keyword evidence="5" id="KW-0810">Translation regulation</keyword>
<evidence type="ECO:0000256" key="1">
    <source>
        <dbReference type="ARBA" id="ARBA00004496"/>
    </source>
</evidence>
<dbReference type="InterPro" id="IPR003891">
    <property type="entry name" value="Initiation_fac_eIF4g_MI"/>
</dbReference>
<evidence type="ECO:0000256" key="4">
    <source>
        <dbReference type="ARBA" id="ARBA00022737"/>
    </source>
</evidence>
<dbReference type="Pfam" id="PF02847">
    <property type="entry name" value="MA3"/>
    <property type="match status" value="1"/>
</dbReference>
<name>A0A1R3L6B9_ASPOF</name>
<evidence type="ECO:0000256" key="3">
    <source>
        <dbReference type="ARBA" id="ARBA00022490"/>
    </source>
</evidence>
<feature type="domain" description="MI" evidence="8">
    <location>
        <begin position="1"/>
        <end position="77"/>
    </location>
</feature>
<evidence type="ECO:0000256" key="7">
    <source>
        <dbReference type="SAM" id="MobiDB-lite"/>
    </source>
</evidence>
<keyword evidence="10" id="KW-1185">Reference proteome</keyword>
<dbReference type="AlphaFoldDB" id="A0A1R3L6B9"/>
<dbReference type="GO" id="GO:0005737">
    <property type="term" value="C:cytoplasm"/>
    <property type="evidence" value="ECO:0007669"/>
    <property type="project" value="UniProtKB-SubCell"/>
</dbReference>
<evidence type="ECO:0000313" key="9">
    <source>
        <dbReference type="EMBL" id="ONK55148.1"/>
    </source>
</evidence>
<evidence type="ECO:0000256" key="6">
    <source>
        <dbReference type="ARBA" id="ARBA00023242"/>
    </source>
</evidence>
<dbReference type="InterPro" id="IPR039778">
    <property type="entry name" value="PDCD4"/>
</dbReference>
<keyword evidence="3" id="KW-0963">Cytoplasm</keyword>
<dbReference type="GO" id="GO:0045892">
    <property type="term" value="P:negative regulation of DNA-templated transcription"/>
    <property type="evidence" value="ECO:0007669"/>
    <property type="project" value="InterPro"/>
</dbReference>
<comment type="subcellular location">
    <subcellularLocation>
        <location evidence="1">Cytoplasm</location>
    </subcellularLocation>
</comment>
<dbReference type="InterPro" id="IPR016024">
    <property type="entry name" value="ARM-type_fold"/>
</dbReference>
<proteinExistence type="inferred from homology"/>
<evidence type="ECO:0000313" key="10">
    <source>
        <dbReference type="Proteomes" id="UP000243459"/>
    </source>
</evidence>
<dbReference type="PANTHER" id="PTHR12626:SF0">
    <property type="entry name" value="PROGRAMMED CELL DEATH PROTEIN 4"/>
    <property type="match status" value="1"/>
</dbReference>
<keyword evidence="6" id="KW-0539">Nucleus</keyword>
<organism evidence="9 10">
    <name type="scientific">Asparagus officinalis</name>
    <name type="common">Garden asparagus</name>
    <dbReference type="NCBI Taxonomy" id="4686"/>
    <lineage>
        <taxon>Eukaryota</taxon>
        <taxon>Viridiplantae</taxon>
        <taxon>Streptophyta</taxon>
        <taxon>Embryophyta</taxon>
        <taxon>Tracheophyta</taxon>
        <taxon>Spermatophyta</taxon>
        <taxon>Magnoliopsida</taxon>
        <taxon>Liliopsida</taxon>
        <taxon>Asparagales</taxon>
        <taxon>Asparagaceae</taxon>
        <taxon>Asparagoideae</taxon>
        <taxon>Asparagus</taxon>
    </lineage>
</organism>
<dbReference type="PANTHER" id="PTHR12626">
    <property type="entry name" value="PROGRAMMED CELL DEATH 4"/>
    <property type="match status" value="1"/>
</dbReference>
<feature type="region of interest" description="Disordered" evidence="7">
    <location>
        <begin position="170"/>
        <end position="189"/>
    </location>
</feature>
<dbReference type="Gene3D" id="1.25.40.180">
    <property type="match status" value="1"/>
</dbReference>
<reference evidence="10" key="1">
    <citation type="journal article" date="2017" name="Nat. Commun.">
        <title>The asparagus genome sheds light on the origin and evolution of a young Y chromosome.</title>
        <authorList>
            <person name="Harkess A."/>
            <person name="Zhou J."/>
            <person name="Xu C."/>
            <person name="Bowers J.E."/>
            <person name="Van der Hulst R."/>
            <person name="Ayyampalayam S."/>
            <person name="Mercati F."/>
            <person name="Riccardi P."/>
            <person name="McKain M.R."/>
            <person name="Kakrana A."/>
            <person name="Tang H."/>
            <person name="Ray J."/>
            <person name="Groenendijk J."/>
            <person name="Arikit S."/>
            <person name="Mathioni S.M."/>
            <person name="Nakano M."/>
            <person name="Shan H."/>
            <person name="Telgmann-Rauber A."/>
            <person name="Kanno A."/>
            <person name="Yue Z."/>
            <person name="Chen H."/>
            <person name="Li W."/>
            <person name="Chen Y."/>
            <person name="Xu X."/>
            <person name="Zhang Y."/>
            <person name="Luo S."/>
            <person name="Chen H."/>
            <person name="Gao J."/>
            <person name="Mao Z."/>
            <person name="Pires J.C."/>
            <person name="Luo M."/>
            <person name="Kudrna D."/>
            <person name="Wing R.A."/>
            <person name="Meyers B.C."/>
            <person name="Yi K."/>
            <person name="Kong H."/>
            <person name="Lavrijsen P."/>
            <person name="Sunseri F."/>
            <person name="Falavigna A."/>
            <person name="Ye Y."/>
            <person name="Leebens-Mack J.H."/>
            <person name="Chen G."/>
        </authorList>
    </citation>
    <scope>NUCLEOTIDE SEQUENCE [LARGE SCALE GENOMIC DNA]</scope>
    <source>
        <strain evidence="10">cv. DH0086</strain>
    </source>
</reference>
<protein>
    <recommendedName>
        <fullName evidence="8">MI domain-containing protein</fullName>
    </recommendedName>
</protein>
<dbReference type="PROSITE" id="PS51366">
    <property type="entry name" value="MI"/>
    <property type="match status" value="1"/>
</dbReference>
<dbReference type="EMBL" id="KV863729">
    <property type="protein sequence ID" value="ONK55148.1"/>
    <property type="molecule type" value="Genomic_DNA"/>
</dbReference>
<dbReference type="GO" id="GO:0006417">
    <property type="term" value="P:regulation of translation"/>
    <property type="evidence" value="ECO:0007669"/>
    <property type="project" value="UniProtKB-KW"/>
</dbReference>
<evidence type="ECO:0000256" key="2">
    <source>
        <dbReference type="ARBA" id="ARBA00005497"/>
    </source>
</evidence>
<keyword evidence="4" id="KW-0677">Repeat</keyword>
<accession>A0A1R3L6B9</accession>
<dbReference type="SUPFAM" id="SSF48371">
    <property type="entry name" value="ARM repeat"/>
    <property type="match status" value="1"/>
</dbReference>
<dbReference type="Gramene" id="ONK55148">
    <property type="protein sequence ID" value="ONK55148"/>
    <property type="gene ID" value="A4U43_UnF7070"/>
</dbReference>
<gene>
    <name evidence="9" type="ORF">A4U43_UnF7070</name>
</gene>
<comment type="similarity">
    <text evidence="2">Belongs to the PDCD4 family.</text>
</comment>